<dbReference type="CDD" id="cd01335">
    <property type="entry name" value="Radical_SAM"/>
    <property type="match status" value="1"/>
</dbReference>
<evidence type="ECO:0000256" key="4">
    <source>
        <dbReference type="ARBA" id="ARBA00022691"/>
    </source>
</evidence>
<dbReference type="GO" id="GO:0046872">
    <property type="term" value="F:metal ion binding"/>
    <property type="evidence" value="ECO:0007669"/>
    <property type="project" value="UniProtKB-KW"/>
</dbReference>
<name>A0A4S4N2L9_9APHY</name>
<keyword evidence="9" id="KW-0687">Ribonucleoprotein</keyword>
<dbReference type="GO" id="GO:0009249">
    <property type="term" value="P:protein lipoylation"/>
    <property type="evidence" value="ECO:0007669"/>
    <property type="project" value="UniProtKB-UniRule"/>
</dbReference>
<dbReference type="Pfam" id="PF01200">
    <property type="entry name" value="Ribosomal_S28e"/>
    <property type="match status" value="1"/>
</dbReference>
<proteinExistence type="inferred from homology"/>
<evidence type="ECO:0000256" key="8">
    <source>
        <dbReference type="ARBA" id="ARBA00023014"/>
    </source>
</evidence>
<dbReference type="CDD" id="cd02537">
    <property type="entry name" value="GT8_Glycogenin"/>
    <property type="match status" value="1"/>
</dbReference>
<dbReference type="InterPro" id="IPR006638">
    <property type="entry name" value="Elp3/MiaA/NifB-like_rSAM"/>
</dbReference>
<sequence>MGDTCTRGCRFCSVKTSKAPPPLDPHEPENTAEAISRWGLGYIVLTSVDRDDLADGGCRHFAETIIKIKQKAPEILVEALTGDFAGNLDHVAVVARSGLDVYAHNIETVEALTPFVRDRRATFRQSLKVLEHAKKQGVRVTKTSIMLGVGENSEQIMEALRELRKVDVDVVTFGQYMRPTKRHMKVDRYVEPSEFDHWKQVAEDMGFLYVASGPLVRSSYKVLGRTGSRGGVTQVRVEFMDDASRNIIRNVKGPVREKDILALLESEREARLSFTSTDFPTETLVIRTSNMTVKAAWATLLTKASYLPGLFVLHETLLQHNSKYPLVVMVTPQLELEAREVVERRGLTIRDIDRLQPEDGVHSISELDARFGDTWTKLRAFELVEYDRVVLLDSDMIVMKNMDELMDLELPSGWIAAAHACACNPRKFPHYPADWKPENCAHTSVTWPTAISNPPVITKDSPRPYGLLNSGLVVLDPSVELANALEHYLATSPLVPTFKFPDQDLLAAYFEGKWKVLPWCYNALKTLRIIHKPLWRDDEIRCLHYILAEKPWKVAPGNAGDYEEVHGWWRDAYNKLGVDMEASDPEGWKFVEANVAKA</sequence>
<evidence type="ECO:0000256" key="5">
    <source>
        <dbReference type="ARBA" id="ARBA00022723"/>
    </source>
</evidence>
<dbReference type="InterPro" id="IPR012340">
    <property type="entry name" value="NA-bd_OB-fold"/>
</dbReference>
<feature type="binding site" evidence="11">
    <location>
        <position position="5"/>
    </location>
    <ligand>
        <name>[4Fe-4S] cluster</name>
        <dbReference type="ChEBI" id="CHEBI:49883"/>
        <label>2</label>
        <note>4Fe-4S-S-AdoMet</note>
    </ligand>
</feature>
<feature type="binding site" evidence="11">
    <location>
        <position position="12"/>
    </location>
    <ligand>
        <name>[4Fe-4S] cluster</name>
        <dbReference type="ChEBI" id="CHEBI:49883"/>
        <label>2</label>
        <note>4Fe-4S-S-AdoMet</note>
    </ligand>
</feature>
<dbReference type="GO" id="GO:0005840">
    <property type="term" value="C:ribosome"/>
    <property type="evidence" value="ECO:0007669"/>
    <property type="project" value="UniProtKB-KW"/>
</dbReference>
<dbReference type="Proteomes" id="UP000308730">
    <property type="component" value="Unassembled WGS sequence"/>
</dbReference>
<dbReference type="InterPro" id="IPR058240">
    <property type="entry name" value="rSAM_sf"/>
</dbReference>
<keyword evidence="8 11" id="KW-0411">Iron-sulfur</keyword>
<accession>A0A4S4N2L9</accession>
<comment type="caution">
    <text evidence="11">Lacks conserved residue(s) required for the propagation of feature annotation.</text>
</comment>
<comment type="subcellular location">
    <subcellularLocation>
        <location evidence="11">Mitochondrion</location>
    </subcellularLocation>
</comment>
<dbReference type="InterPro" id="IPR000289">
    <property type="entry name" value="Ribosomal_eS28"/>
</dbReference>
<comment type="similarity">
    <text evidence="11">Belongs to the radical SAM superfamily. Lipoyl synthase family.</text>
</comment>
<keyword evidence="11" id="KW-0496">Mitochondrion</keyword>
<feature type="binding site" evidence="11">
    <location>
        <position position="9"/>
    </location>
    <ligand>
        <name>[4Fe-4S] cluster</name>
        <dbReference type="ChEBI" id="CHEBI:49883"/>
        <label>2</label>
        <note>4Fe-4S-S-AdoMet</note>
    </ligand>
</feature>
<evidence type="ECO:0000256" key="10">
    <source>
        <dbReference type="ARBA" id="ARBA00047326"/>
    </source>
</evidence>
<comment type="catalytic activity">
    <reaction evidence="10 11">
        <text>[[Fe-S] cluster scaffold protein carrying a second [4Fe-4S](2+) cluster] + N(6)-octanoyl-L-lysyl-[protein] + 2 oxidized [2Fe-2S]-[ferredoxin] + 2 S-adenosyl-L-methionine + 4 H(+) = [[Fe-S] cluster scaffold protein] + N(6)-[(R)-dihydrolipoyl]-L-lysyl-[protein] + 4 Fe(3+) + 2 hydrogen sulfide + 2 5'-deoxyadenosine + 2 L-methionine + 2 reduced [2Fe-2S]-[ferredoxin]</text>
        <dbReference type="Rhea" id="RHEA:16585"/>
        <dbReference type="Rhea" id="RHEA-COMP:9928"/>
        <dbReference type="Rhea" id="RHEA-COMP:10000"/>
        <dbReference type="Rhea" id="RHEA-COMP:10001"/>
        <dbReference type="Rhea" id="RHEA-COMP:10475"/>
        <dbReference type="Rhea" id="RHEA-COMP:14568"/>
        <dbReference type="Rhea" id="RHEA-COMP:14569"/>
        <dbReference type="ChEBI" id="CHEBI:15378"/>
        <dbReference type="ChEBI" id="CHEBI:17319"/>
        <dbReference type="ChEBI" id="CHEBI:29034"/>
        <dbReference type="ChEBI" id="CHEBI:29919"/>
        <dbReference type="ChEBI" id="CHEBI:33722"/>
        <dbReference type="ChEBI" id="CHEBI:33737"/>
        <dbReference type="ChEBI" id="CHEBI:33738"/>
        <dbReference type="ChEBI" id="CHEBI:57844"/>
        <dbReference type="ChEBI" id="CHEBI:59789"/>
        <dbReference type="ChEBI" id="CHEBI:78809"/>
        <dbReference type="ChEBI" id="CHEBI:83100"/>
        <dbReference type="EC" id="2.8.1.8"/>
    </reaction>
</comment>
<dbReference type="GO" id="GO:0006412">
    <property type="term" value="P:translation"/>
    <property type="evidence" value="ECO:0007669"/>
    <property type="project" value="InterPro"/>
</dbReference>
<dbReference type="InterPro" id="IPR003698">
    <property type="entry name" value="Lipoyl_synth"/>
</dbReference>
<comment type="function">
    <text evidence="11">Catalyzes the radical-mediated insertion of two sulfur atoms into the C-6 and C-8 positions of the octanoyl moiety bound to the lipoyl domains of lipoate-dependent enzymes, thereby converting the octanoylated domains into lipoylated derivatives.</text>
</comment>
<dbReference type="EMBL" id="SGPM01000032">
    <property type="protein sequence ID" value="THH32011.1"/>
    <property type="molecule type" value="Genomic_DNA"/>
</dbReference>
<gene>
    <name evidence="13" type="ORF">EUX98_g2180</name>
</gene>
<keyword evidence="14" id="KW-1185">Reference proteome</keyword>
<evidence type="ECO:0000256" key="2">
    <source>
        <dbReference type="ARBA" id="ARBA00022485"/>
    </source>
</evidence>
<dbReference type="GO" id="GO:0016992">
    <property type="term" value="F:lipoate synthase activity"/>
    <property type="evidence" value="ECO:0007669"/>
    <property type="project" value="UniProtKB-UniRule"/>
</dbReference>
<dbReference type="OrthoDB" id="2014201at2759"/>
<keyword evidence="6" id="KW-0689">Ribosomal protein</keyword>
<dbReference type="NCBIfam" id="TIGR00510">
    <property type="entry name" value="lipA"/>
    <property type="match status" value="1"/>
</dbReference>
<keyword evidence="4 11" id="KW-0949">S-adenosyl-L-methionine</keyword>
<evidence type="ECO:0000256" key="7">
    <source>
        <dbReference type="ARBA" id="ARBA00023004"/>
    </source>
</evidence>
<dbReference type="SMART" id="SM00729">
    <property type="entry name" value="Elp3"/>
    <property type="match status" value="1"/>
</dbReference>
<evidence type="ECO:0000313" key="13">
    <source>
        <dbReference type="EMBL" id="THH32011.1"/>
    </source>
</evidence>
<evidence type="ECO:0000256" key="1">
    <source>
        <dbReference type="ARBA" id="ARBA00005943"/>
    </source>
</evidence>
<protein>
    <recommendedName>
        <fullName evidence="11">Lipoyl synthase, mitochondrial</fullName>
        <ecNumber evidence="11">2.8.1.8</ecNumber>
    </recommendedName>
    <alternativeName>
        <fullName evidence="11">Lipoate synthase</fullName>
        <shortName evidence="11">LS</shortName>
        <shortName evidence="11">Lip-syn</shortName>
    </alternativeName>
    <alternativeName>
        <fullName evidence="11">Lipoic acid synthase</fullName>
    </alternativeName>
</protein>
<dbReference type="GO" id="GO:0051539">
    <property type="term" value="F:4 iron, 4 sulfur cluster binding"/>
    <property type="evidence" value="ECO:0007669"/>
    <property type="project" value="UniProtKB-UniRule"/>
</dbReference>
<feature type="domain" description="Radical SAM core" evidence="12">
    <location>
        <begin position="1"/>
        <end position="208"/>
    </location>
</feature>
<dbReference type="InterPro" id="IPR002495">
    <property type="entry name" value="Glyco_trans_8"/>
</dbReference>
<comment type="caution">
    <text evidence="13">The sequence shown here is derived from an EMBL/GenBank/DDBJ whole genome shotgun (WGS) entry which is preliminary data.</text>
</comment>
<dbReference type="CDD" id="cd04457">
    <property type="entry name" value="S1_S28E"/>
    <property type="match status" value="1"/>
</dbReference>
<dbReference type="EC" id="2.8.1.8" evidence="11"/>
<dbReference type="GO" id="GO:0005739">
    <property type="term" value="C:mitochondrion"/>
    <property type="evidence" value="ECO:0007669"/>
    <property type="project" value="UniProtKB-SubCell"/>
</dbReference>
<dbReference type="UniPathway" id="UPA00538">
    <property type="reaction ID" value="UER00593"/>
</dbReference>
<dbReference type="HAMAP" id="MF_00206">
    <property type="entry name" value="Lipoyl_synth"/>
    <property type="match status" value="1"/>
</dbReference>
<dbReference type="AlphaFoldDB" id="A0A4S4N2L9"/>
<dbReference type="GO" id="GO:0003735">
    <property type="term" value="F:structural constituent of ribosome"/>
    <property type="evidence" value="ECO:0007669"/>
    <property type="project" value="InterPro"/>
</dbReference>
<dbReference type="NCBIfam" id="NF004019">
    <property type="entry name" value="PRK05481.1"/>
    <property type="match status" value="1"/>
</dbReference>
<evidence type="ECO:0000256" key="9">
    <source>
        <dbReference type="ARBA" id="ARBA00023274"/>
    </source>
</evidence>
<keyword evidence="3 11" id="KW-0808">Transferase</keyword>
<dbReference type="InterPro" id="IPR013785">
    <property type="entry name" value="Aldolase_TIM"/>
</dbReference>
<dbReference type="Gene3D" id="3.20.20.70">
    <property type="entry name" value="Aldolase class I"/>
    <property type="match status" value="1"/>
</dbReference>
<dbReference type="SUPFAM" id="SSF50249">
    <property type="entry name" value="Nucleic acid-binding proteins"/>
    <property type="match status" value="1"/>
</dbReference>
<keyword evidence="2 11" id="KW-0004">4Fe-4S</keyword>
<dbReference type="GO" id="GO:0016757">
    <property type="term" value="F:glycosyltransferase activity"/>
    <property type="evidence" value="ECO:0007669"/>
    <property type="project" value="InterPro"/>
</dbReference>
<dbReference type="Gene3D" id="2.40.50.140">
    <property type="entry name" value="Nucleic acid-binding proteins"/>
    <property type="match status" value="1"/>
</dbReference>
<comment type="cofactor">
    <cofactor evidence="11">
        <name>[4Fe-4S] cluster</name>
        <dbReference type="ChEBI" id="CHEBI:49883"/>
    </cofactor>
    <text evidence="11">Binds 2 [4Fe-4S] clusters per subunit. One cluster is coordinated with 3 cysteines and an exchangeable S-adenosyl-L-methionine.</text>
</comment>
<dbReference type="PANTHER" id="PTHR10949:SF0">
    <property type="entry name" value="LIPOYL SYNTHASE, MITOCHONDRIAL"/>
    <property type="match status" value="1"/>
</dbReference>
<dbReference type="GO" id="GO:1990904">
    <property type="term" value="C:ribonucleoprotein complex"/>
    <property type="evidence" value="ECO:0007669"/>
    <property type="project" value="UniProtKB-KW"/>
</dbReference>
<dbReference type="InterPro" id="IPR007197">
    <property type="entry name" value="rSAM"/>
</dbReference>
<dbReference type="PANTHER" id="PTHR10949">
    <property type="entry name" value="LIPOYL SYNTHASE"/>
    <property type="match status" value="1"/>
</dbReference>
<feature type="binding site" evidence="11">
    <location>
        <position position="219"/>
    </location>
    <ligand>
        <name>[4Fe-4S] cluster</name>
        <dbReference type="ChEBI" id="CHEBI:49883"/>
        <label>1</label>
    </ligand>
</feature>
<comment type="pathway">
    <text evidence="11">Protein modification; protein lipoylation via endogenous pathway; protein N(6)-(lipoyl)lysine from octanoyl-[acyl-carrier-protein]: step 2/2.</text>
</comment>
<dbReference type="Pfam" id="PF04055">
    <property type="entry name" value="Radical_SAM"/>
    <property type="match status" value="1"/>
</dbReference>
<keyword evidence="7 11" id="KW-0408">Iron</keyword>
<dbReference type="Gene3D" id="3.90.550.10">
    <property type="entry name" value="Spore Coat Polysaccharide Biosynthesis Protein SpsA, Chain A"/>
    <property type="match status" value="1"/>
</dbReference>
<dbReference type="NCBIfam" id="NF009544">
    <property type="entry name" value="PRK12928.1"/>
    <property type="match status" value="1"/>
</dbReference>
<dbReference type="Pfam" id="PF01501">
    <property type="entry name" value="Glyco_transf_8"/>
    <property type="match status" value="1"/>
</dbReference>
<comment type="similarity">
    <text evidence="1">Belongs to the eukaryotic ribosomal protein eS28 family.</text>
</comment>
<evidence type="ECO:0000259" key="12">
    <source>
        <dbReference type="PROSITE" id="PS51918"/>
    </source>
</evidence>
<evidence type="ECO:0000256" key="6">
    <source>
        <dbReference type="ARBA" id="ARBA00022980"/>
    </source>
</evidence>
<dbReference type="SUPFAM" id="SSF102114">
    <property type="entry name" value="Radical SAM enzymes"/>
    <property type="match status" value="1"/>
</dbReference>
<dbReference type="PROSITE" id="PS51918">
    <property type="entry name" value="RADICAL_SAM"/>
    <property type="match status" value="1"/>
</dbReference>
<evidence type="ECO:0000256" key="3">
    <source>
        <dbReference type="ARBA" id="ARBA00022679"/>
    </source>
</evidence>
<reference evidence="13 14" key="1">
    <citation type="submission" date="2019-02" db="EMBL/GenBank/DDBJ databases">
        <title>Genome sequencing of the rare red list fungi Antrodiella citrinella (Flaviporus citrinellus).</title>
        <authorList>
            <person name="Buettner E."/>
            <person name="Kellner H."/>
        </authorList>
    </citation>
    <scope>NUCLEOTIDE SEQUENCE [LARGE SCALE GENOMIC DNA]</scope>
    <source>
        <strain evidence="13 14">DSM 108506</strain>
    </source>
</reference>
<dbReference type="SUPFAM" id="SSF53448">
    <property type="entry name" value="Nucleotide-diphospho-sugar transferases"/>
    <property type="match status" value="1"/>
</dbReference>
<evidence type="ECO:0000256" key="11">
    <source>
        <dbReference type="HAMAP-Rule" id="MF_03123"/>
    </source>
</evidence>
<dbReference type="InterPro" id="IPR029044">
    <property type="entry name" value="Nucleotide-diphossugar_trans"/>
</dbReference>
<keyword evidence="5 11" id="KW-0479">Metal-binding</keyword>
<dbReference type="SFLD" id="SFLDS00029">
    <property type="entry name" value="Radical_SAM"/>
    <property type="match status" value="1"/>
</dbReference>
<organism evidence="13 14">
    <name type="scientific">Antrodiella citrinella</name>
    <dbReference type="NCBI Taxonomy" id="2447956"/>
    <lineage>
        <taxon>Eukaryota</taxon>
        <taxon>Fungi</taxon>
        <taxon>Dikarya</taxon>
        <taxon>Basidiomycota</taxon>
        <taxon>Agaricomycotina</taxon>
        <taxon>Agaricomycetes</taxon>
        <taxon>Polyporales</taxon>
        <taxon>Steccherinaceae</taxon>
        <taxon>Antrodiella</taxon>
    </lineage>
</organism>
<evidence type="ECO:0000313" key="14">
    <source>
        <dbReference type="Proteomes" id="UP000308730"/>
    </source>
</evidence>